<dbReference type="STRING" id="105231.A0A1Y1HJP2"/>
<dbReference type="PROSITE" id="PS50893">
    <property type="entry name" value="ABC_TRANSPORTER_2"/>
    <property type="match status" value="1"/>
</dbReference>
<dbReference type="SMART" id="SM00382">
    <property type="entry name" value="AAA"/>
    <property type="match status" value="1"/>
</dbReference>
<dbReference type="Proteomes" id="UP000054558">
    <property type="component" value="Unassembled WGS sequence"/>
</dbReference>
<evidence type="ECO:0000256" key="4">
    <source>
        <dbReference type="ARBA" id="ARBA00061382"/>
    </source>
</evidence>
<reference evidence="6 7" key="1">
    <citation type="journal article" date="2014" name="Nat. Commun.">
        <title>Klebsormidium flaccidum genome reveals primary factors for plant terrestrial adaptation.</title>
        <authorList>
            <person name="Hori K."/>
            <person name="Maruyama F."/>
            <person name="Fujisawa T."/>
            <person name="Togashi T."/>
            <person name="Yamamoto N."/>
            <person name="Seo M."/>
            <person name="Sato S."/>
            <person name="Yamada T."/>
            <person name="Mori H."/>
            <person name="Tajima N."/>
            <person name="Moriyama T."/>
            <person name="Ikeuchi M."/>
            <person name="Watanabe M."/>
            <person name="Wada H."/>
            <person name="Kobayashi K."/>
            <person name="Saito M."/>
            <person name="Masuda T."/>
            <person name="Sasaki-Sekimoto Y."/>
            <person name="Mashiguchi K."/>
            <person name="Awai K."/>
            <person name="Shimojima M."/>
            <person name="Masuda S."/>
            <person name="Iwai M."/>
            <person name="Nobusawa T."/>
            <person name="Narise T."/>
            <person name="Kondo S."/>
            <person name="Saito H."/>
            <person name="Sato R."/>
            <person name="Murakawa M."/>
            <person name="Ihara Y."/>
            <person name="Oshima-Yamada Y."/>
            <person name="Ohtaka K."/>
            <person name="Satoh M."/>
            <person name="Sonobe K."/>
            <person name="Ishii M."/>
            <person name="Ohtani R."/>
            <person name="Kanamori-Sato M."/>
            <person name="Honoki R."/>
            <person name="Miyazaki D."/>
            <person name="Mochizuki H."/>
            <person name="Umetsu J."/>
            <person name="Higashi K."/>
            <person name="Shibata D."/>
            <person name="Kamiya Y."/>
            <person name="Sato N."/>
            <person name="Nakamura Y."/>
            <person name="Tabata S."/>
            <person name="Ida S."/>
            <person name="Kurokawa K."/>
            <person name="Ohta H."/>
        </authorList>
    </citation>
    <scope>NUCLEOTIDE SEQUENCE [LARGE SCALE GENOMIC DNA]</scope>
    <source>
        <strain evidence="6 7">NIES-2285</strain>
    </source>
</reference>
<dbReference type="Pfam" id="PF00005">
    <property type="entry name" value="ABC_tran"/>
    <property type="match status" value="1"/>
</dbReference>
<dbReference type="PROSITE" id="PS00211">
    <property type="entry name" value="ABC_TRANSPORTER_1"/>
    <property type="match status" value="1"/>
</dbReference>
<keyword evidence="2" id="KW-0547">Nucleotide-binding</keyword>
<feature type="domain" description="ABC transporter" evidence="5">
    <location>
        <begin position="39"/>
        <end position="270"/>
    </location>
</feature>
<dbReference type="GO" id="GO:0005315">
    <property type="term" value="F:phosphate transmembrane transporter activity"/>
    <property type="evidence" value="ECO:0007669"/>
    <property type="project" value="InterPro"/>
</dbReference>
<evidence type="ECO:0000313" key="6">
    <source>
        <dbReference type="EMBL" id="GAQ78764.1"/>
    </source>
</evidence>
<dbReference type="GO" id="GO:0005524">
    <property type="term" value="F:ATP binding"/>
    <property type="evidence" value="ECO:0007669"/>
    <property type="project" value="UniProtKB-KW"/>
</dbReference>
<dbReference type="SUPFAM" id="SSF52540">
    <property type="entry name" value="P-loop containing nucleoside triphosphate hydrolases"/>
    <property type="match status" value="1"/>
</dbReference>
<comment type="similarity">
    <text evidence="4">Belongs to the ABC transporter superfamily. ABCI family.</text>
</comment>
<dbReference type="GO" id="GO:0055085">
    <property type="term" value="P:transmembrane transport"/>
    <property type="evidence" value="ECO:0000318"/>
    <property type="project" value="GO_Central"/>
</dbReference>
<dbReference type="Gene3D" id="3.40.50.300">
    <property type="entry name" value="P-loop containing nucleotide triphosphate hydrolases"/>
    <property type="match status" value="1"/>
</dbReference>
<name>A0A1Y1HJP2_KLENI</name>
<dbReference type="GO" id="GO:0016887">
    <property type="term" value="F:ATP hydrolysis activity"/>
    <property type="evidence" value="ECO:0007669"/>
    <property type="project" value="InterPro"/>
</dbReference>
<dbReference type="CDD" id="cd03260">
    <property type="entry name" value="ABC_PstB_phosphate_transporter"/>
    <property type="match status" value="1"/>
</dbReference>
<keyword evidence="7" id="KW-1185">Reference proteome</keyword>
<evidence type="ECO:0000259" key="5">
    <source>
        <dbReference type="PROSITE" id="PS50893"/>
    </source>
</evidence>
<sequence length="278" mass="29909">MVVPHSPESDLDLESQGLLKSVQLDRIDSSAERYTGARIQVRNLNLVAESGQKILDGVSFEVQKGQILGLIGPSGSGKSTVLRALNRLWEPEKGAVQLDGVDITTLDVVKLRRRVGMLFQTAALFDGTVADNVRYGPSLQGKKLSPDEVDALLQKASLEPGIASKQALELSGGQAQRVSLARTLANSPDCLLLDEPTSALDPAATRKVEETVLKLRIELGITVVLVSHSVEQIRRIADDVCLLVKGKIVERGTPAELLNPQHPLSQQFLAGTLESGDE</sequence>
<dbReference type="InterPro" id="IPR027417">
    <property type="entry name" value="P-loop_NTPase"/>
</dbReference>
<dbReference type="PANTHER" id="PTHR43423:SF1">
    <property type="entry name" value="ABC TRANSPORTER I FAMILY MEMBER 17"/>
    <property type="match status" value="1"/>
</dbReference>
<dbReference type="OMA" id="DHHTAQG"/>
<dbReference type="InterPro" id="IPR017871">
    <property type="entry name" value="ABC_transporter-like_CS"/>
</dbReference>
<gene>
    <name evidence="6" type="ORF">KFL_000180470</name>
</gene>
<proteinExistence type="inferred from homology"/>
<dbReference type="FunFam" id="3.40.50.300:FF:001209">
    <property type="entry name" value="ABC transporter, ATP-binding protein"/>
    <property type="match status" value="1"/>
</dbReference>
<dbReference type="GO" id="GO:0022857">
    <property type="term" value="F:transmembrane transporter activity"/>
    <property type="evidence" value="ECO:0000318"/>
    <property type="project" value="GO_Central"/>
</dbReference>
<evidence type="ECO:0000313" key="7">
    <source>
        <dbReference type="Proteomes" id="UP000054558"/>
    </source>
</evidence>
<dbReference type="OrthoDB" id="6593433at2759"/>
<keyword evidence="3" id="KW-0067">ATP-binding</keyword>
<dbReference type="PANTHER" id="PTHR43423">
    <property type="entry name" value="ABC TRANSPORTER I FAMILY MEMBER 17"/>
    <property type="match status" value="1"/>
</dbReference>
<dbReference type="InterPro" id="IPR005670">
    <property type="entry name" value="PstB-like"/>
</dbReference>
<dbReference type="EMBL" id="DF236967">
    <property type="protein sequence ID" value="GAQ78764.1"/>
    <property type="molecule type" value="Genomic_DNA"/>
</dbReference>
<dbReference type="InterPro" id="IPR003593">
    <property type="entry name" value="AAA+_ATPase"/>
</dbReference>
<evidence type="ECO:0000256" key="3">
    <source>
        <dbReference type="ARBA" id="ARBA00022840"/>
    </source>
</evidence>
<protein>
    <submittedName>
        <fullName evidence="6">Abc transporter</fullName>
    </submittedName>
</protein>
<accession>A0A1Y1HJP2</accession>
<evidence type="ECO:0000256" key="1">
    <source>
        <dbReference type="ARBA" id="ARBA00022448"/>
    </source>
</evidence>
<organism evidence="6 7">
    <name type="scientific">Klebsormidium nitens</name>
    <name type="common">Green alga</name>
    <name type="synonym">Ulothrix nitens</name>
    <dbReference type="NCBI Taxonomy" id="105231"/>
    <lineage>
        <taxon>Eukaryota</taxon>
        <taxon>Viridiplantae</taxon>
        <taxon>Streptophyta</taxon>
        <taxon>Klebsormidiophyceae</taxon>
        <taxon>Klebsormidiales</taxon>
        <taxon>Klebsormidiaceae</taxon>
        <taxon>Klebsormidium</taxon>
    </lineage>
</organism>
<keyword evidence="1" id="KW-0813">Transport</keyword>
<dbReference type="AlphaFoldDB" id="A0A1Y1HJP2"/>
<dbReference type="GO" id="GO:0035435">
    <property type="term" value="P:phosphate ion transmembrane transport"/>
    <property type="evidence" value="ECO:0007669"/>
    <property type="project" value="InterPro"/>
</dbReference>
<evidence type="ECO:0000256" key="2">
    <source>
        <dbReference type="ARBA" id="ARBA00022741"/>
    </source>
</evidence>
<dbReference type="GO" id="GO:0016020">
    <property type="term" value="C:membrane"/>
    <property type="evidence" value="ECO:0000318"/>
    <property type="project" value="GO_Central"/>
</dbReference>
<dbReference type="InterPro" id="IPR003439">
    <property type="entry name" value="ABC_transporter-like_ATP-bd"/>
</dbReference>